<dbReference type="AlphaFoldDB" id="A0AA40E7G6"/>
<evidence type="ECO:0000313" key="3">
    <source>
        <dbReference type="EMBL" id="KAK0725253.1"/>
    </source>
</evidence>
<accession>A0AA40E7G6</accession>
<keyword evidence="4" id="KW-1185">Reference proteome</keyword>
<organism evidence="3 4">
    <name type="scientific">Lasiosphaeris hirsuta</name>
    <dbReference type="NCBI Taxonomy" id="260670"/>
    <lineage>
        <taxon>Eukaryota</taxon>
        <taxon>Fungi</taxon>
        <taxon>Dikarya</taxon>
        <taxon>Ascomycota</taxon>
        <taxon>Pezizomycotina</taxon>
        <taxon>Sordariomycetes</taxon>
        <taxon>Sordariomycetidae</taxon>
        <taxon>Sordariales</taxon>
        <taxon>Lasiosphaeriaceae</taxon>
        <taxon>Lasiosphaeris</taxon>
    </lineage>
</organism>
<dbReference type="EMBL" id="JAUKUA010000002">
    <property type="protein sequence ID" value="KAK0725253.1"/>
    <property type="molecule type" value="Genomic_DNA"/>
</dbReference>
<feature type="region of interest" description="Disordered" evidence="1">
    <location>
        <begin position="123"/>
        <end position="180"/>
    </location>
</feature>
<keyword evidence="2" id="KW-0732">Signal</keyword>
<evidence type="ECO:0000256" key="1">
    <source>
        <dbReference type="SAM" id="MobiDB-lite"/>
    </source>
</evidence>
<comment type="caution">
    <text evidence="3">The sequence shown here is derived from an EMBL/GenBank/DDBJ whole genome shotgun (WGS) entry which is preliminary data.</text>
</comment>
<feature type="signal peptide" evidence="2">
    <location>
        <begin position="1"/>
        <end position="18"/>
    </location>
</feature>
<reference evidence="3" key="1">
    <citation type="submission" date="2023-06" db="EMBL/GenBank/DDBJ databases">
        <title>Genome-scale phylogeny and comparative genomics of the fungal order Sordariales.</title>
        <authorList>
            <consortium name="Lawrence Berkeley National Laboratory"/>
            <person name="Hensen N."/>
            <person name="Bonometti L."/>
            <person name="Westerberg I."/>
            <person name="Brannstrom I.O."/>
            <person name="Guillou S."/>
            <person name="Cros-Aarteil S."/>
            <person name="Calhoun S."/>
            <person name="Haridas S."/>
            <person name="Kuo A."/>
            <person name="Mondo S."/>
            <person name="Pangilinan J."/>
            <person name="Riley R."/>
            <person name="Labutti K."/>
            <person name="Andreopoulos B."/>
            <person name="Lipzen A."/>
            <person name="Chen C."/>
            <person name="Yanf M."/>
            <person name="Daum C."/>
            <person name="Ng V."/>
            <person name="Clum A."/>
            <person name="Steindorff A."/>
            <person name="Ohm R."/>
            <person name="Martin F."/>
            <person name="Silar P."/>
            <person name="Natvig D."/>
            <person name="Lalanne C."/>
            <person name="Gautier V."/>
            <person name="Ament-Velasquez S.L."/>
            <person name="Kruys A."/>
            <person name="Hutchinson M.I."/>
            <person name="Powell A.J."/>
            <person name="Barry K."/>
            <person name="Miller A.N."/>
            <person name="Grigoriev I.V."/>
            <person name="Debuchy R."/>
            <person name="Gladieux P."/>
            <person name="Thoren M.H."/>
            <person name="Johannesson H."/>
        </authorList>
    </citation>
    <scope>NUCLEOTIDE SEQUENCE</scope>
    <source>
        <strain evidence="3">SMH4607-1</strain>
    </source>
</reference>
<proteinExistence type="predicted"/>
<dbReference type="Proteomes" id="UP001172102">
    <property type="component" value="Unassembled WGS sequence"/>
</dbReference>
<protein>
    <submittedName>
        <fullName evidence="3">Uncharacterized protein</fullName>
    </submittedName>
</protein>
<evidence type="ECO:0000313" key="4">
    <source>
        <dbReference type="Proteomes" id="UP001172102"/>
    </source>
</evidence>
<feature type="chain" id="PRO_5041277527" evidence="2">
    <location>
        <begin position="19"/>
        <end position="206"/>
    </location>
</feature>
<evidence type="ECO:0000256" key="2">
    <source>
        <dbReference type="SAM" id="SignalP"/>
    </source>
</evidence>
<gene>
    <name evidence="3" type="ORF">B0H67DRAFT_125604</name>
</gene>
<sequence>MLSARLWLLTAAIDPASCLLELSPLISFLCERGRQCGARQCPTPRYESTRANAKEALARHGRPVMGGAGAGGDPSPTAIRLQVCNRLRPTVTDQGRLVMACIPTSAQLCVRDKRLARPDAWAHGPSLVAPSLRRPSPIAPPRPFATRLSSSAAHTQNEKKGPSDDVPLPDSESGRSRGRCFPAPLRNGRFAVGWAGQPGVRSTALV</sequence>
<name>A0AA40E7G6_9PEZI</name>